<dbReference type="PANTHER" id="PTHR22954">
    <property type="entry name" value="RETROVIRAL PROTEASE-RELATED"/>
    <property type="match status" value="1"/>
</dbReference>
<dbReference type="PANTHER" id="PTHR22954:SF3">
    <property type="entry name" value="PROTEIN CBG08539"/>
    <property type="match status" value="1"/>
</dbReference>
<dbReference type="Proteomes" id="UP000075884">
    <property type="component" value="Unassembled WGS sequence"/>
</dbReference>
<evidence type="ECO:0000313" key="2">
    <source>
        <dbReference type="EnsemblMetazoa" id="ADIR011636-PA"/>
    </source>
</evidence>
<evidence type="ECO:0000256" key="1">
    <source>
        <dbReference type="SAM" id="MobiDB-lite"/>
    </source>
</evidence>
<feature type="region of interest" description="Disordered" evidence="1">
    <location>
        <begin position="64"/>
        <end position="86"/>
    </location>
</feature>
<dbReference type="VEuPathDB" id="VectorBase:ADIR011636"/>
<dbReference type="InterPro" id="IPR005312">
    <property type="entry name" value="DUF1759"/>
</dbReference>
<reference evidence="2" key="2">
    <citation type="submission" date="2020-05" db="UniProtKB">
        <authorList>
            <consortium name="EnsemblMetazoa"/>
        </authorList>
    </citation>
    <scope>IDENTIFICATION</scope>
    <source>
        <strain evidence="2">WRAIR2</strain>
    </source>
</reference>
<proteinExistence type="predicted"/>
<protein>
    <submittedName>
        <fullName evidence="2">Uncharacterized protein</fullName>
    </submittedName>
</protein>
<dbReference type="Pfam" id="PF03564">
    <property type="entry name" value="DUF1759"/>
    <property type="match status" value="2"/>
</dbReference>
<reference evidence="3" key="1">
    <citation type="submission" date="2013-03" db="EMBL/GenBank/DDBJ databases">
        <title>The Genome Sequence of Anopheles dirus WRAIR2.</title>
        <authorList>
            <consortium name="The Broad Institute Genomics Platform"/>
            <person name="Neafsey D.E."/>
            <person name="Walton C."/>
            <person name="Walker B."/>
            <person name="Young S.K."/>
            <person name="Zeng Q."/>
            <person name="Gargeya S."/>
            <person name="Fitzgerald M."/>
            <person name="Haas B."/>
            <person name="Abouelleil A."/>
            <person name="Allen A.W."/>
            <person name="Alvarado L."/>
            <person name="Arachchi H.M."/>
            <person name="Berlin A.M."/>
            <person name="Chapman S.B."/>
            <person name="Gainer-Dewar J."/>
            <person name="Goldberg J."/>
            <person name="Griggs A."/>
            <person name="Gujja S."/>
            <person name="Hansen M."/>
            <person name="Howarth C."/>
            <person name="Imamovic A."/>
            <person name="Ireland A."/>
            <person name="Larimer J."/>
            <person name="McCowan C."/>
            <person name="Murphy C."/>
            <person name="Pearson M."/>
            <person name="Poon T.W."/>
            <person name="Priest M."/>
            <person name="Roberts A."/>
            <person name="Saif S."/>
            <person name="Shea T."/>
            <person name="Sisk P."/>
            <person name="Sykes S."/>
            <person name="Wortman J."/>
            <person name="Nusbaum C."/>
            <person name="Birren B."/>
        </authorList>
    </citation>
    <scope>NUCLEOTIDE SEQUENCE [LARGE SCALE GENOMIC DNA]</scope>
    <source>
        <strain evidence="3">WRAIR2</strain>
    </source>
</reference>
<name>A0A182NVD5_9DIPT</name>
<dbReference type="EnsemblMetazoa" id="ADIR011636-RA">
    <property type="protein sequence ID" value="ADIR011636-PA"/>
    <property type="gene ID" value="ADIR011636"/>
</dbReference>
<organism evidence="2 3">
    <name type="scientific">Anopheles dirus</name>
    <dbReference type="NCBI Taxonomy" id="7168"/>
    <lineage>
        <taxon>Eukaryota</taxon>
        <taxon>Metazoa</taxon>
        <taxon>Ecdysozoa</taxon>
        <taxon>Arthropoda</taxon>
        <taxon>Hexapoda</taxon>
        <taxon>Insecta</taxon>
        <taxon>Pterygota</taxon>
        <taxon>Neoptera</taxon>
        <taxon>Endopterygota</taxon>
        <taxon>Diptera</taxon>
        <taxon>Nematocera</taxon>
        <taxon>Culicoidea</taxon>
        <taxon>Culicidae</taxon>
        <taxon>Anophelinae</taxon>
        <taxon>Anopheles</taxon>
    </lineage>
</organism>
<accession>A0A182NVD5</accession>
<evidence type="ECO:0000313" key="3">
    <source>
        <dbReference type="Proteomes" id="UP000075884"/>
    </source>
</evidence>
<sequence length="401" mass="45709">MSKLPFQFVINPIGSCRLCVDPDEADSRMIGCNGSNALMENIIKGQNEQAKELSRLVSNLSDMKTGTSIESSPIPGPSKQDDATSQNSSIITLLKRQALMQLPRFDGNSRDWPNFKKTFDDTTREGAFSNLENLNRLKQVLHGPAYKCVQQLMMESENIPEIIERLNETFGRADLVYLELLKDLQRLRKDSKGIVAETSSALENLISNVKLMDKPAYLNDHRLVMEIISKLPYNIQVERAKYMAQAKDSQALMQLPRFDGNSRDWPNFKKTFDDTTREGAFSNLENLNRLKQVLHGPAYKCVQQLMMESENIPEIIERLNETFGRADLVYLELLKDLQRLRKDSKGIVAETSSALENLISNVKLMDKPAYLNDHRLVMEIISKLPYNIQVERAKYMAQAKD</sequence>
<dbReference type="AlphaFoldDB" id="A0A182NVD5"/>
<keyword evidence="3" id="KW-1185">Reference proteome</keyword>
<dbReference type="STRING" id="7168.A0A182NVD5"/>